<feature type="compositionally biased region" description="Pro residues" evidence="11">
    <location>
        <begin position="180"/>
        <end position="193"/>
    </location>
</feature>
<evidence type="ECO:0000256" key="12">
    <source>
        <dbReference type="SAM" id="SignalP"/>
    </source>
</evidence>
<evidence type="ECO:0000256" key="6">
    <source>
        <dbReference type="ARBA" id="ARBA00022974"/>
    </source>
</evidence>
<dbReference type="GO" id="GO:0098552">
    <property type="term" value="C:side of membrane"/>
    <property type="evidence" value="ECO:0007669"/>
    <property type="project" value="UniProtKB-KW"/>
</dbReference>
<evidence type="ECO:0000256" key="4">
    <source>
        <dbReference type="ARBA" id="ARBA00022622"/>
    </source>
</evidence>
<accession>A0ABC8L0D9</accession>
<keyword evidence="15" id="KW-1185">Reference proteome</keyword>
<keyword evidence="3" id="KW-1003">Cell membrane</keyword>
<keyword evidence="9" id="KW-0449">Lipoprotein</keyword>
<protein>
    <recommendedName>
        <fullName evidence="13">FAS1 domain-containing protein</fullName>
    </recommendedName>
</protein>
<keyword evidence="8" id="KW-0325">Glycoprotein</keyword>
<feature type="chain" id="PRO_5044783544" description="FAS1 domain-containing protein" evidence="12">
    <location>
        <begin position="25"/>
        <end position="290"/>
    </location>
</feature>
<evidence type="ECO:0000313" key="14">
    <source>
        <dbReference type="EMBL" id="CAH8367103.1"/>
    </source>
</evidence>
<evidence type="ECO:0000256" key="7">
    <source>
        <dbReference type="ARBA" id="ARBA00023136"/>
    </source>
</evidence>
<keyword evidence="7" id="KW-0472">Membrane</keyword>
<dbReference type="GO" id="GO:0005886">
    <property type="term" value="C:plasma membrane"/>
    <property type="evidence" value="ECO:0007669"/>
    <property type="project" value="UniProtKB-SubCell"/>
</dbReference>
<dbReference type="PANTHER" id="PTHR32382:SF57">
    <property type="entry name" value="FAS1 DOMAIN-CONTAINING PROTEIN"/>
    <property type="match status" value="1"/>
</dbReference>
<dbReference type="Gene3D" id="2.30.180.10">
    <property type="entry name" value="FAS1 domain"/>
    <property type="match status" value="1"/>
</dbReference>
<feature type="signal peptide" evidence="12">
    <location>
        <begin position="1"/>
        <end position="24"/>
    </location>
</feature>
<evidence type="ECO:0000256" key="5">
    <source>
        <dbReference type="ARBA" id="ARBA00022729"/>
    </source>
</evidence>
<keyword evidence="4" id="KW-0336">GPI-anchor</keyword>
<dbReference type="SUPFAM" id="SSF82153">
    <property type="entry name" value="FAS1 domain"/>
    <property type="match status" value="1"/>
</dbReference>
<dbReference type="EMBL" id="CAKOAT010401821">
    <property type="protein sequence ID" value="CAH8367103.1"/>
    <property type="molecule type" value="Genomic_DNA"/>
</dbReference>
<dbReference type="InterPro" id="IPR033254">
    <property type="entry name" value="Plant_FLA"/>
</dbReference>
<evidence type="ECO:0000259" key="13">
    <source>
        <dbReference type="PROSITE" id="PS50213"/>
    </source>
</evidence>
<dbReference type="Proteomes" id="UP001642260">
    <property type="component" value="Unassembled WGS sequence"/>
</dbReference>
<organism evidence="14 15">
    <name type="scientific">Eruca vesicaria subsp. sativa</name>
    <name type="common">Garden rocket</name>
    <name type="synonym">Eruca sativa</name>
    <dbReference type="NCBI Taxonomy" id="29727"/>
    <lineage>
        <taxon>Eukaryota</taxon>
        <taxon>Viridiplantae</taxon>
        <taxon>Streptophyta</taxon>
        <taxon>Embryophyta</taxon>
        <taxon>Tracheophyta</taxon>
        <taxon>Spermatophyta</taxon>
        <taxon>Magnoliopsida</taxon>
        <taxon>eudicotyledons</taxon>
        <taxon>Gunneridae</taxon>
        <taxon>Pentapetalae</taxon>
        <taxon>rosids</taxon>
        <taxon>malvids</taxon>
        <taxon>Brassicales</taxon>
        <taxon>Brassicaceae</taxon>
        <taxon>Brassiceae</taxon>
        <taxon>Eruca</taxon>
    </lineage>
</organism>
<dbReference type="InterPro" id="IPR000782">
    <property type="entry name" value="FAS1_domain"/>
</dbReference>
<evidence type="ECO:0000256" key="2">
    <source>
        <dbReference type="ARBA" id="ARBA00007843"/>
    </source>
</evidence>
<dbReference type="AlphaFoldDB" id="A0ABC8L0D9"/>
<evidence type="ECO:0000256" key="1">
    <source>
        <dbReference type="ARBA" id="ARBA00004609"/>
    </source>
</evidence>
<reference evidence="14 15" key="1">
    <citation type="submission" date="2022-03" db="EMBL/GenBank/DDBJ databases">
        <authorList>
            <person name="Macdonald S."/>
            <person name="Ahmed S."/>
            <person name="Newling K."/>
        </authorList>
    </citation>
    <scope>NUCLEOTIDE SEQUENCE [LARGE SCALE GENOMIC DNA]</scope>
</reference>
<comment type="similarity">
    <text evidence="2">Belongs to the fasciclin-like AGP family.</text>
</comment>
<evidence type="ECO:0000256" key="8">
    <source>
        <dbReference type="ARBA" id="ARBA00023180"/>
    </source>
</evidence>
<dbReference type="Pfam" id="PF02469">
    <property type="entry name" value="Fasciclin"/>
    <property type="match status" value="1"/>
</dbReference>
<feature type="compositionally biased region" description="Low complexity" evidence="11">
    <location>
        <begin position="212"/>
        <end position="229"/>
    </location>
</feature>
<comment type="caution">
    <text evidence="14">The sequence shown here is derived from an EMBL/GenBank/DDBJ whole genome shotgun (WGS) entry which is preliminary data.</text>
</comment>
<dbReference type="PANTHER" id="PTHR32382">
    <property type="entry name" value="FASCICLIN-LIKE ARABINOGALACTAN PROTEIN"/>
    <property type="match status" value="1"/>
</dbReference>
<evidence type="ECO:0000256" key="9">
    <source>
        <dbReference type="ARBA" id="ARBA00023288"/>
    </source>
</evidence>
<name>A0ABC8L0D9_ERUVS</name>
<evidence type="ECO:0000256" key="10">
    <source>
        <dbReference type="ARBA" id="ARBA00024686"/>
    </source>
</evidence>
<comment type="subcellular location">
    <subcellularLocation>
        <location evidence="1">Cell membrane</location>
        <topology evidence="1">Lipid-anchor</topology>
        <topology evidence="1">GPI-anchor</topology>
    </subcellularLocation>
</comment>
<keyword evidence="6" id="KW-0654">Proteoglycan</keyword>
<dbReference type="PROSITE" id="PS50213">
    <property type="entry name" value="FAS1"/>
    <property type="match status" value="1"/>
</dbReference>
<evidence type="ECO:0000256" key="3">
    <source>
        <dbReference type="ARBA" id="ARBA00022475"/>
    </source>
</evidence>
<evidence type="ECO:0000256" key="11">
    <source>
        <dbReference type="SAM" id="MobiDB-lite"/>
    </source>
</evidence>
<feature type="domain" description="FAS1" evidence="13">
    <location>
        <begin position="24"/>
        <end position="154"/>
    </location>
</feature>
<comment type="function">
    <text evidence="10">May be a cell surface adhesion protein.</text>
</comment>
<dbReference type="InterPro" id="IPR036378">
    <property type="entry name" value="FAS1_dom_sf"/>
</dbReference>
<feature type="region of interest" description="Disordered" evidence="11">
    <location>
        <begin position="180"/>
        <end position="274"/>
    </location>
</feature>
<dbReference type="FunFam" id="2.30.180.10:FF:000015">
    <property type="entry name" value="Fasciclin-like arabinogalactan protein 3"/>
    <property type="match status" value="1"/>
</dbReference>
<gene>
    <name evidence="14" type="ORF">ERUC_LOCUS30737</name>
</gene>
<sequence length="290" mass="30017">MCFKASSSLLSLTILLGVSSIVSAVNITRALDKYPEFSTMTELLAKAKLTPIINKRQTITLLALSNDAIGSISGRAEDELKNILMNHVVLDFYDGLKLKAIKDKSTMLTTLYQSTGLGQQQNGFLRCSKTNGKIYFGSAVKGAPQTAEYITTVFRNPFNLSIVQISMPIVAPGLGDPVKVPPPPPVSSSPAPSPNEAADAPAPGPAEEEGYADSPPGAAPETAPASAPSKDGSPAPAPSKDGSPAPAPEKAGKKKMEAADEVEPPSSASNTGLSFGGILVLSFVASFAGF</sequence>
<proteinExistence type="inferred from homology"/>
<keyword evidence="5 12" id="KW-0732">Signal</keyword>
<evidence type="ECO:0000313" key="15">
    <source>
        <dbReference type="Proteomes" id="UP001642260"/>
    </source>
</evidence>